<sequence length="129" mass="14661">MKSTISMDSVENEISQLLDYDFDINYHNQKIKIALTMQAIRDAQEAYSIAKQIRAGKMDRDASADANGEAVRSNLIMRPRKVNLKPPPADYLGSTTDEMLRLLKYDQAFQQAPHASHLVQTKLDMIMDM</sequence>
<gene>
    <name evidence="1" type="ORF">QFC22_004474</name>
</gene>
<keyword evidence="2" id="KW-1185">Reference proteome</keyword>
<name>A0ACC2X0N9_9TREE</name>
<accession>A0ACC2X0N9</accession>
<organism evidence="1 2">
    <name type="scientific">Naganishia vaughanmartiniae</name>
    <dbReference type="NCBI Taxonomy" id="1424756"/>
    <lineage>
        <taxon>Eukaryota</taxon>
        <taxon>Fungi</taxon>
        <taxon>Dikarya</taxon>
        <taxon>Basidiomycota</taxon>
        <taxon>Agaricomycotina</taxon>
        <taxon>Tremellomycetes</taxon>
        <taxon>Filobasidiales</taxon>
        <taxon>Filobasidiaceae</taxon>
        <taxon>Naganishia</taxon>
    </lineage>
</organism>
<evidence type="ECO:0000313" key="1">
    <source>
        <dbReference type="EMBL" id="KAJ9117624.1"/>
    </source>
</evidence>
<evidence type="ECO:0000313" key="2">
    <source>
        <dbReference type="Proteomes" id="UP001243375"/>
    </source>
</evidence>
<dbReference type="EMBL" id="JASBWU010000012">
    <property type="protein sequence ID" value="KAJ9117624.1"/>
    <property type="molecule type" value="Genomic_DNA"/>
</dbReference>
<reference evidence="1" key="1">
    <citation type="submission" date="2023-04" db="EMBL/GenBank/DDBJ databases">
        <title>Draft Genome sequencing of Naganishia species isolated from polar environments using Oxford Nanopore Technology.</title>
        <authorList>
            <person name="Leo P."/>
            <person name="Venkateswaran K."/>
        </authorList>
    </citation>
    <scope>NUCLEOTIDE SEQUENCE</scope>
    <source>
        <strain evidence="1">MNA-CCFEE 5425</strain>
    </source>
</reference>
<dbReference type="Proteomes" id="UP001243375">
    <property type="component" value="Unassembled WGS sequence"/>
</dbReference>
<comment type="caution">
    <text evidence="1">The sequence shown here is derived from an EMBL/GenBank/DDBJ whole genome shotgun (WGS) entry which is preliminary data.</text>
</comment>
<proteinExistence type="predicted"/>
<protein>
    <submittedName>
        <fullName evidence="1">Uncharacterized protein</fullName>
    </submittedName>
</protein>